<feature type="transmembrane region" description="Helical" evidence="17">
    <location>
        <begin position="250"/>
        <end position="270"/>
    </location>
</feature>
<protein>
    <recommendedName>
        <fullName evidence="13">Leukocyte receptor cluster member 4</fullName>
    </recommendedName>
    <alternativeName>
        <fullName evidence="16">Lysophospholipid acyltransferase 7</fullName>
    </alternativeName>
    <alternativeName>
        <fullName evidence="12">Membrane-bound O-acyltransferase domain-containing protein 7</fullName>
    </alternativeName>
</protein>
<organism evidence="18 19">
    <name type="scientific">Ciona intestinalis</name>
    <name type="common">Transparent sea squirt</name>
    <name type="synonym">Ascidia intestinalis</name>
    <dbReference type="NCBI Taxonomy" id="7719"/>
    <lineage>
        <taxon>Eukaryota</taxon>
        <taxon>Metazoa</taxon>
        <taxon>Chordata</taxon>
        <taxon>Tunicata</taxon>
        <taxon>Ascidiacea</taxon>
        <taxon>Phlebobranchia</taxon>
        <taxon>Cionidae</taxon>
        <taxon>Ciona</taxon>
    </lineage>
</organism>
<evidence type="ECO:0000256" key="4">
    <source>
        <dbReference type="ARBA" id="ARBA00022679"/>
    </source>
</evidence>
<gene>
    <name evidence="18" type="primary">LOC100184496</name>
</gene>
<dbReference type="STRING" id="7719.ENSCINP00000023561"/>
<dbReference type="EMBL" id="EAAA01001739">
    <property type="status" value="NOT_ANNOTATED_CDS"/>
    <property type="molecule type" value="Genomic_DNA"/>
</dbReference>
<dbReference type="OMA" id="IPPRYSH"/>
<evidence type="ECO:0000256" key="17">
    <source>
        <dbReference type="SAM" id="Phobius"/>
    </source>
</evidence>
<dbReference type="FunCoup" id="F6TFU0">
    <property type="interactions" value="96"/>
</dbReference>
<feature type="transmembrane region" description="Helical" evidence="17">
    <location>
        <begin position="168"/>
        <end position="189"/>
    </location>
</feature>
<comment type="catalytic activity">
    <reaction evidence="15">
        <text>1-octadecanoyl-sn-glycero-3-phospho-(1D-myo-inositol) + (5Z,8Z,11Z,14Z)-eicosatetraenoyl-CoA = 1-octadecanoyl-2-(5Z,8Z,11Z,14Z-eicosatetraenoyl)-sn-glycero-3-phospho-(1D-myo-inositol) + CoA</text>
        <dbReference type="Rhea" id="RHEA:36835"/>
        <dbReference type="ChEBI" id="CHEBI:57287"/>
        <dbReference type="ChEBI" id="CHEBI:57368"/>
        <dbReference type="ChEBI" id="CHEBI:74243"/>
        <dbReference type="ChEBI" id="CHEBI:133606"/>
    </reaction>
    <physiologicalReaction direction="left-to-right" evidence="15">
        <dbReference type="Rhea" id="RHEA:36836"/>
    </physiologicalReaction>
</comment>
<feature type="transmembrane region" description="Helical" evidence="17">
    <location>
        <begin position="78"/>
        <end position="98"/>
    </location>
</feature>
<evidence type="ECO:0000256" key="5">
    <source>
        <dbReference type="ARBA" id="ARBA00022692"/>
    </source>
</evidence>
<accession>F6TFU0</accession>
<keyword evidence="6 17" id="KW-1133">Transmembrane helix</keyword>
<comment type="subcellular location">
    <subcellularLocation>
        <location evidence="1">Endoplasmic reticulum membrane</location>
        <topology evidence="1">Multi-pass membrane protein</topology>
    </subcellularLocation>
</comment>
<evidence type="ECO:0000256" key="2">
    <source>
        <dbReference type="ARBA" id="ARBA00005074"/>
    </source>
</evidence>
<evidence type="ECO:0000256" key="15">
    <source>
        <dbReference type="ARBA" id="ARBA00049362"/>
    </source>
</evidence>
<keyword evidence="7 17" id="KW-0472">Membrane</keyword>
<evidence type="ECO:0000256" key="16">
    <source>
        <dbReference type="ARBA" id="ARBA00093678"/>
    </source>
</evidence>
<dbReference type="GeneTree" id="ENSGT01030000234564"/>
<dbReference type="Pfam" id="PF03062">
    <property type="entry name" value="MBOAT"/>
    <property type="match status" value="1"/>
</dbReference>
<comment type="pathway">
    <text evidence="9">Phospholipid metabolism.</text>
</comment>
<evidence type="ECO:0000256" key="9">
    <source>
        <dbReference type="ARBA" id="ARBA00025707"/>
    </source>
</evidence>
<dbReference type="PANTHER" id="PTHR13906:SF16">
    <property type="entry name" value="LYSOPHOSPHOLIPID ACYLTRANSFERASE 7"/>
    <property type="match status" value="1"/>
</dbReference>
<reference evidence="18" key="4">
    <citation type="submission" date="2025-09" db="UniProtKB">
        <authorList>
            <consortium name="Ensembl"/>
        </authorList>
    </citation>
    <scope>IDENTIFICATION</scope>
</reference>
<evidence type="ECO:0000313" key="18">
    <source>
        <dbReference type="Ensembl" id="ENSCINP00000023561.2"/>
    </source>
</evidence>
<evidence type="ECO:0000256" key="10">
    <source>
        <dbReference type="ARBA" id="ARBA00035964"/>
    </source>
</evidence>
<comment type="similarity">
    <text evidence="3">Belongs to the membrane-bound acyltransferase family.</text>
</comment>
<keyword evidence="5 17" id="KW-0812">Transmembrane</keyword>
<dbReference type="InterPro" id="IPR049941">
    <property type="entry name" value="LPLAT_7/PORCN-like"/>
</dbReference>
<dbReference type="HOGENOM" id="CLU_011340_1_0_1"/>
<reference evidence="18" key="3">
    <citation type="submission" date="2025-08" db="UniProtKB">
        <authorList>
            <consortium name="Ensembl"/>
        </authorList>
    </citation>
    <scope>IDENTIFICATION</scope>
</reference>
<feature type="transmembrane region" description="Helical" evidence="17">
    <location>
        <begin position="12"/>
        <end position="32"/>
    </location>
</feature>
<comment type="catalytic activity">
    <reaction evidence="14">
        <text>a 1-acyl-sn-glycero-3-phospho-(1D-myo-inositol) + (5Z,8Z,11Z,14Z)-eicosatetraenoyl-CoA = a 1-acyl-2-(5Z,8Z,11Z,14Z-eicosatetraenoyl)-sn-glycero-3-phospho-(1D-myo-inositol) + CoA</text>
        <dbReference type="Rhea" id="RHEA:37015"/>
        <dbReference type="ChEBI" id="CHEBI:57287"/>
        <dbReference type="ChEBI" id="CHEBI:57368"/>
        <dbReference type="ChEBI" id="CHEBI:64771"/>
        <dbReference type="ChEBI" id="CHEBI:75243"/>
    </reaction>
    <physiologicalReaction direction="left-to-right" evidence="14">
        <dbReference type="Rhea" id="RHEA:37016"/>
    </physiologicalReaction>
</comment>
<evidence type="ECO:0000256" key="7">
    <source>
        <dbReference type="ARBA" id="ARBA00023136"/>
    </source>
</evidence>
<dbReference type="Proteomes" id="UP000008144">
    <property type="component" value="Chromosome 3"/>
</dbReference>
<evidence type="ECO:0000256" key="3">
    <source>
        <dbReference type="ARBA" id="ARBA00010323"/>
    </source>
</evidence>
<dbReference type="InParanoid" id="F6TFU0"/>
<evidence type="ECO:0000256" key="13">
    <source>
        <dbReference type="ARBA" id="ARBA00041667"/>
    </source>
</evidence>
<reference evidence="18" key="2">
    <citation type="journal article" date="2008" name="Genome Biol.">
        <title>Improved genome assembly and evidence-based global gene model set for the chordate Ciona intestinalis: new insight into intron and operon populations.</title>
        <authorList>
            <person name="Satou Y."/>
            <person name="Mineta K."/>
            <person name="Ogasawara M."/>
            <person name="Sasakura Y."/>
            <person name="Shoguchi E."/>
            <person name="Ueno K."/>
            <person name="Yamada L."/>
            <person name="Matsumoto J."/>
            <person name="Wasserscheid J."/>
            <person name="Dewar K."/>
            <person name="Wiley G.B."/>
            <person name="Macmil S.L."/>
            <person name="Roe B.A."/>
            <person name="Zeller R.W."/>
            <person name="Hastings K.E."/>
            <person name="Lemaire P."/>
            <person name="Lindquist E."/>
            <person name="Endo T."/>
            <person name="Hotta K."/>
            <person name="Inaba K."/>
        </authorList>
    </citation>
    <scope>NUCLEOTIDE SEQUENCE [LARGE SCALE GENOMIC DNA]</scope>
    <source>
        <strain evidence="18">wild type</strain>
    </source>
</reference>
<evidence type="ECO:0000256" key="12">
    <source>
        <dbReference type="ARBA" id="ARBA00041626"/>
    </source>
</evidence>
<evidence type="ECO:0000256" key="1">
    <source>
        <dbReference type="ARBA" id="ARBA00004477"/>
    </source>
</evidence>
<dbReference type="GO" id="GO:0016746">
    <property type="term" value="F:acyltransferase activity"/>
    <property type="evidence" value="ECO:0007669"/>
    <property type="project" value="UniProtKB-KW"/>
</dbReference>
<sequence length="304" mass="34912">MGVLNTWRDTCYLLLVVSTFCICVLVHCLKLSHKTKKYFFSICGFTQVVIFCGVDTLHFVVMVCVGTAMAKSRTNPRLLFVYCLAHRVFFSSSGFFGLKRDENNLANALMLVTTVKMITVGYEAVATRESIKNRSKVETIKAKTNGHIRENGEKHARKREMLMMEEPISTLDILCYMTSFIGLFTGPLFRYRTYHDMLDTPNTRSYKTQLLAKFKIFIAVFVTFLIGNYVLDPNYLKEDAFYEASLGHRLLWIVPIIVVFQIKYSVIWVVMEMFYILVGLGAYPETSEPLPGHGPTKLEKQKYE</sequence>
<keyword evidence="8" id="KW-0012">Acyltransferase</keyword>
<reference evidence="19" key="1">
    <citation type="journal article" date="2002" name="Science">
        <title>The draft genome of Ciona intestinalis: insights into chordate and vertebrate origins.</title>
        <authorList>
            <person name="Dehal P."/>
            <person name="Satou Y."/>
            <person name="Campbell R.K."/>
            <person name="Chapman J."/>
            <person name="Degnan B."/>
            <person name="De Tomaso A."/>
            <person name="Davidson B."/>
            <person name="Di Gregorio A."/>
            <person name="Gelpke M."/>
            <person name="Goodstein D.M."/>
            <person name="Harafuji N."/>
            <person name="Hastings K.E."/>
            <person name="Ho I."/>
            <person name="Hotta K."/>
            <person name="Huang W."/>
            <person name="Kawashima T."/>
            <person name="Lemaire P."/>
            <person name="Martinez D."/>
            <person name="Meinertzhagen I.A."/>
            <person name="Necula S."/>
            <person name="Nonaka M."/>
            <person name="Putnam N."/>
            <person name="Rash S."/>
            <person name="Saiga H."/>
            <person name="Satake M."/>
            <person name="Terry A."/>
            <person name="Yamada L."/>
            <person name="Wang H.G."/>
            <person name="Awazu S."/>
            <person name="Azumi K."/>
            <person name="Boore J."/>
            <person name="Branno M."/>
            <person name="Chin-Bow S."/>
            <person name="DeSantis R."/>
            <person name="Doyle S."/>
            <person name="Francino P."/>
            <person name="Keys D.N."/>
            <person name="Haga S."/>
            <person name="Hayashi H."/>
            <person name="Hino K."/>
            <person name="Imai K.S."/>
            <person name="Inaba K."/>
            <person name="Kano S."/>
            <person name="Kobayashi K."/>
            <person name="Kobayashi M."/>
            <person name="Lee B.I."/>
            <person name="Makabe K.W."/>
            <person name="Manohar C."/>
            <person name="Matassi G."/>
            <person name="Medina M."/>
            <person name="Mochizuki Y."/>
            <person name="Mount S."/>
            <person name="Morishita T."/>
            <person name="Miura S."/>
            <person name="Nakayama A."/>
            <person name="Nishizaka S."/>
            <person name="Nomoto H."/>
            <person name="Ohta F."/>
            <person name="Oishi K."/>
            <person name="Rigoutsos I."/>
            <person name="Sano M."/>
            <person name="Sasaki A."/>
            <person name="Sasakura Y."/>
            <person name="Shoguchi E."/>
            <person name="Shin-i T."/>
            <person name="Spagnuolo A."/>
            <person name="Stainier D."/>
            <person name="Suzuki M.M."/>
            <person name="Tassy O."/>
            <person name="Takatori N."/>
            <person name="Tokuoka M."/>
            <person name="Yagi K."/>
            <person name="Yoshizaki F."/>
            <person name="Wada S."/>
            <person name="Zhang C."/>
            <person name="Hyatt P.D."/>
            <person name="Larimer F."/>
            <person name="Detter C."/>
            <person name="Doggett N."/>
            <person name="Glavina T."/>
            <person name="Hawkins T."/>
            <person name="Richardson P."/>
            <person name="Lucas S."/>
            <person name="Kohara Y."/>
            <person name="Levine M."/>
            <person name="Satoh N."/>
            <person name="Rokhsar D.S."/>
        </authorList>
    </citation>
    <scope>NUCLEOTIDE SEQUENCE [LARGE SCALE GENOMIC DNA]</scope>
</reference>
<dbReference type="InterPro" id="IPR004299">
    <property type="entry name" value="MBOAT_fam"/>
</dbReference>
<evidence type="ECO:0000256" key="6">
    <source>
        <dbReference type="ARBA" id="ARBA00022989"/>
    </source>
</evidence>
<evidence type="ECO:0000256" key="11">
    <source>
        <dbReference type="ARBA" id="ARBA00036730"/>
    </source>
</evidence>
<dbReference type="PANTHER" id="PTHR13906">
    <property type="entry name" value="PORCUPINE"/>
    <property type="match status" value="1"/>
</dbReference>
<proteinExistence type="inferred from homology"/>
<feature type="transmembrane region" description="Helical" evidence="17">
    <location>
        <begin position="210"/>
        <end position="230"/>
    </location>
</feature>
<feature type="transmembrane region" description="Helical" evidence="17">
    <location>
        <begin position="38"/>
        <end position="66"/>
    </location>
</feature>
<comment type="catalytic activity">
    <reaction evidence="10">
        <text>(5Z,8Z,11Z,14Z)-eicosatetraenoyl-CoA + 1-hexadecanoyl-sn-glycero-3-phosphocholine = 1-hexadecanoyl-2-(5Z,8Z,11Z,14Z-eicosatetraenoyl)-sn-glycero-3-phosphocholine + CoA</text>
        <dbReference type="Rhea" id="RHEA:35999"/>
        <dbReference type="ChEBI" id="CHEBI:57287"/>
        <dbReference type="ChEBI" id="CHEBI:57368"/>
        <dbReference type="ChEBI" id="CHEBI:72998"/>
        <dbReference type="ChEBI" id="CHEBI:73003"/>
    </reaction>
    <physiologicalReaction direction="left-to-right" evidence="10">
        <dbReference type="Rhea" id="RHEA:36000"/>
    </physiologicalReaction>
</comment>
<name>F6TFU0_CIOIN</name>
<keyword evidence="19" id="KW-1185">Reference proteome</keyword>
<dbReference type="GO" id="GO:0005789">
    <property type="term" value="C:endoplasmic reticulum membrane"/>
    <property type="evidence" value="ECO:0007669"/>
    <property type="project" value="UniProtKB-SubCell"/>
</dbReference>
<comment type="catalytic activity">
    <reaction evidence="11">
        <text>a 1-acyl-sn-glycero-3-phospho-(1D-myo-inositol) + an acyl-CoA = a 1,2-diacyl-sn-glycero-3-phospho-(1D-myo-inositol) + CoA</text>
        <dbReference type="Rhea" id="RHEA:33195"/>
        <dbReference type="ChEBI" id="CHEBI:57287"/>
        <dbReference type="ChEBI" id="CHEBI:57880"/>
        <dbReference type="ChEBI" id="CHEBI:58342"/>
        <dbReference type="ChEBI" id="CHEBI:64771"/>
    </reaction>
    <physiologicalReaction direction="left-to-right" evidence="11">
        <dbReference type="Rhea" id="RHEA:33196"/>
    </physiologicalReaction>
</comment>
<evidence type="ECO:0000256" key="14">
    <source>
        <dbReference type="ARBA" id="ARBA00049211"/>
    </source>
</evidence>
<dbReference type="AlphaFoldDB" id="F6TFU0"/>
<comment type="pathway">
    <text evidence="2">Lipid metabolism; phospholipid metabolism.</text>
</comment>
<keyword evidence="4" id="KW-0808">Transferase</keyword>
<dbReference type="Ensembl" id="ENSCINT00000023807.2">
    <property type="protein sequence ID" value="ENSCINP00000023561.2"/>
    <property type="gene ID" value="ENSCING00000012691.2"/>
</dbReference>
<evidence type="ECO:0000313" key="19">
    <source>
        <dbReference type="Proteomes" id="UP000008144"/>
    </source>
</evidence>
<evidence type="ECO:0000256" key="8">
    <source>
        <dbReference type="ARBA" id="ARBA00023315"/>
    </source>
</evidence>